<proteinExistence type="inferred from homology"/>
<feature type="domain" description="SAM-dependent MTase RsmB/NOP-type" evidence="7">
    <location>
        <begin position="176"/>
        <end position="433"/>
    </location>
</feature>
<keyword evidence="9" id="KW-1185">Reference proteome</keyword>
<dbReference type="EC" id="2.1.1.176" evidence="8"/>
<dbReference type="InterPro" id="IPR001678">
    <property type="entry name" value="MeTrfase_RsmB-F_NOP2_dom"/>
</dbReference>
<feature type="binding site" evidence="6">
    <location>
        <position position="312"/>
    </location>
    <ligand>
        <name>S-adenosyl-L-methionine</name>
        <dbReference type="ChEBI" id="CHEBI:59789"/>
    </ligand>
</feature>
<dbReference type="Gene3D" id="3.40.50.150">
    <property type="entry name" value="Vaccinia Virus protein VP39"/>
    <property type="match status" value="1"/>
</dbReference>
<evidence type="ECO:0000256" key="2">
    <source>
        <dbReference type="ARBA" id="ARBA00022603"/>
    </source>
</evidence>
<dbReference type="RefSeq" id="WP_338435098.1">
    <property type="nucleotide sequence ID" value="NZ_JAUYVH010000001.1"/>
</dbReference>
<feature type="active site" description="Nucleophile" evidence="6">
    <location>
        <position position="383"/>
    </location>
</feature>
<dbReference type="Gene3D" id="3.30.70.1170">
    <property type="entry name" value="Sun protein, domain 3"/>
    <property type="match status" value="1"/>
</dbReference>
<dbReference type="InterPro" id="IPR035926">
    <property type="entry name" value="NusB-like_sf"/>
</dbReference>
<evidence type="ECO:0000313" key="9">
    <source>
        <dbReference type="Proteomes" id="UP001225596"/>
    </source>
</evidence>
<dbReference type="PROSITE" id="PS01153">
    <property type="entry name" value="NOL1_NOP2_SUN"/>
    <property type="match status" value="1"/>
</dbReference>
<dbReference type="GO" id="GO:0008168">
    <property type="term" value="F:methyltransferase activity"/>
    <property type="evidence" value="ECO:0007669"/>
    <property type="project" value="UniProtKB-KW"/>
</dbReference>
<name>A0ABU1BJS0_9BURK</name>
<dbReference type="Proteomes" id="UP001225596">
    <property type="component" value="Unassembled WGS sequence"/>
</dbReference>
<evidence type="ECO:0000259" key="7">
    <source>
        <dbReference type="PROSITE" id="PS51686"/>
    </source>
</evidence>
<dbReference type="Pfam" id="PF01189">
    <property type="entry name" value="Methyltr_RsmB-F"/>
    <property type="match status" value="1"/>
</dbReference>
<dbReference type="NCBIfam" id="NF008149">
    <property type="entry name" value="PRK10901.1"/>
    <property type="match status" value="1"/>
</dbReference>
<keyword evidence="5 6" id="KW-0694">RNA-binding</keyword>
<sequence length="435" mass="47743">MAKTFAHIKPDSLAFSLLGAAHAIAQVRGGTALPQALSQVFTLTSASPQARGAMQDIAYRSMRLRGKTDALIGLLAQKPPQPPLLHGLLGAALGLIVAGDDRYDEFTVVDQAVAATAADRKIAHAKGMVNAVLRRFLRERPMLEQRVAQRIEAVWNYPAWWIEETKSSYPDAWESILKTGNLAPPLTLRVNQRKTELDAYLKRLHEAGIQAVRVGPQAVRLARPVPVQQIPGFEEGMVSVQDAAAQLAAPLLDLAPGMRVLDACAAPGGKTGHLLECCDVDLMAIDRDPARLERIRQNLDRLQLHASLKAGDASTADWWHGVAFDRILADVPCTASGIVRRHPDIRWLRRPEDAAQLAAQSARILDNLWTMLRPGGKLLLVTCSIWPLESAMQAQSFTERHQAIRLPAPGQLLPTQQERDDHDGLFYALFQKPPV</sequence>
<keyword evidence="4 6" id="KW-0949">S-adenosyl-L-methionine</keyword>
<dbReference type="Pfam" id="PF22458">
    <property type="entry name" value="RsmF-B_ferredox"/>
    <property type="match status" value="1"/>
</dbReference>
<accession>A0ABU1BJS0</accession>
<evidence type="ECO:0000256" key="6">
    <source>
        <dbReference type="PROSITE-ProRule" id="PRU01023"/>
    </source>
</evidence>
<dbReference type="InterPro" id="IPR049560">
    <property type="entry name" value="MeTrfase_RsmB-F_NOP2_cat"/>
</dbReference>
<evidence type="ECO:0000256" key="5">
    <source>
        <dbReference type="ARBA" id="ARBA00022884"/>
    </source>
</evidence>
<reference evidence="8 9" key="1">
    <citation type="submission" date="2023-08" db="EMBL/GenBank/DDBJ databases">
        <title>Oxalobacteraceae gen .nov., isolated from river sludge outside the plant.</title>
        <authorList>
            <person name="Zhao S.Y."/>
        </authorList>
    </citation>
    <scope>NUCLEOTIDE SEQUENCE [LARGE SCALE GENOMIC DNA]</scope>
    <source>
        <strain evidence="8 9">R-40</strain>
    </source>
</reference>
<keyword evidence="2 6" id="KW-0489">Methyltransferase</keyword>
<dbReference type="GO" id="GO:0032259">
    <property type="term" value="P:methylation"/>
    <property type="evidence" value="ECO:0007669"/>
    <property type="project" value="UniProtKB-KW"/>
</dbReference>
<feature type="binding site" evidence="6">
    <location>
        <position position="286"/>
    </location>
    <ligand>
        <name>S-adenosyl-L-methionine</name>
        <dbReference type="ChEBI" id="CHEBI:59789"/>
    </ligand>
</feature>
<dbReference type="NCBIfam" id="TIGR00563">
    <property type="entry name" value="rsmB"/>
    <property type="match status" value="1"/>
</dbReference>
<dbReference type="InterPro" id="IPR018314">
    <property type="entry name" value="RsmB/NOL1/NOP2-like_CS"/>
</dbReference>
<dbReference type="CDD" id="cd02440">
    <property type="entry name" value="AdoMet_MTases"/>
    <property type="match status" value="1"/>
</dbReference>
<dbReference type="InterPro" id="IPR023267">
    <property type="entry name" value="RCMT"/>
</dbReference>
<evidence type="ECO:0000256" key="3">
    <source>
        <dbReference type="ARBA" id="ARBA00022679"/>
    </source>
</evidence>
<dbReference type="PANTHER" id="PTHR22807">
    <property type="entry name" value="NOP2 YEAST -RELATED NOL1/NOP2/FMU SUN DOMAIN-CONTAINING"/>
    <property type="match status" value="1"/>
</dbReference>
<dbReference type="PANTHER" id="PTHR22807:SF61">
    <property type="entry name" value="NOL1_NOP2_SUN FAMILY PROTEIN _ ANTITERMINATION NUSB DOMAIN-CONTAINING PROTEIN"/>
    <property type="match status" value="1"/>
</dbReference>
<dbReference type="SUPFAM" id="SSF48013">
    <property type="entry name" value="NusB-like"/>
    <property type="match status" value="1"/>
</dbReference>
<gene>
    <name evidence="8" type="primary">rsmB</name>
    <name evidence="8" type="ORF">Q8A64_02345</name>
</gene>
<dbReference type="EMBL" id="JAUYVH010000001">
    <property type="protein sequence ID" value="MDQ9169243.1"/>
    <property type="molecule type" value="Genomic_DNA"/>
</dbReference>
<dbReference type="SUPFAM" id="SSF53335">
    <property type="entry name" value="S-adenosyl-L-methionine-dependent methyltransferases"/>
    <property type="match status" value="1"/>
</dbReference>
<feature type="binding site" evidence="6">
    <location>
        <begin position="264"/>
        <end position="270"/>
    </location>
    <ligand>
        <name>S-adenosyl-L-methionine</name>
        <dbReference type="ChEBI" id="CHEBI:59789"/>
    </ligand>
</feature>
<protein>
    <submittedName>
        <fullName evidence="8">16S rRNA (Cytosine(967)-C(5))-methyltransferase RsmB</fullName>
        <ecNumber evidence="8">2.1.1.176</ecNumber>
    </submittedName>
</protein>
<keyword evidence="3 6" id="KW-0808">Transferase</keyword>
<dbReference type="InterPro" id="IPR054728">
    <property type="entry name" value="RsmB-like_ferredoxin"/>
</dbReference>
<evidence type="ECO:0000313" key="8">
    <source>
        <dbReference type="EMBL" id="MDQ9169243.1"/>
    </source>
</evidence>
<dbReference type="PROSITE" id="PS51686">
    <property type="entry name" value="SAM_MT_RSMB_NOP"/>
    <property type="match status" value="1"/>
</dbReference>
<feature type="binding site" evidence="6">
    <location>
        <position position="330"/>
    </location>
    <ligand>
        <name>S-adenosyl-L-methionine</name>
        <dbReference type="ChEBI" id="CHEBI:59789"/>
    </ligand>
</feature>
<dbReference type="PRINTS" id="PR02008">
    <property type="entry name" value="RCMTFAMILY"/>
</dbReference>
<comment type="similarity">
    <text evidence="1 6">Belongs to the class I-like SAM-binding methyltransferase superfamily. RsmB/NOP family.</text>
</comment>
<comment type="caution">
    <text evidence="8">The sequence shown here is derived from an EMBL/GenBank/DDBJ whole genome shotgun (WGS) entry which is preliminary data.</text>
</comment>
<dbReference type="InterPro" id="IPR029063">
    <property type="entry name" value="SAM-dependent_MTases_sf"/>
</dbReference>
<dbReference type="InterPro" id="IPR004573">
    <property type="entry name" value="rRNA_ssu_MeTfrase_B"/>
</dbReference>
<organism evidence="8 9">
    <name type="scientific">Keguizhuia sedimenti</name>
    <dbReference type="NCBI Taxonomy" id="3064264"/>
    <lineage>
        <taxon>Bacteria</taxon>
        <taxon>Pseudomonadati</taxon>
        <taxon>Pseudomonadota</taxon>
        <taxon>Betaproteobacteria</taxon>
        <taxon>Burkholderiales</taxon>
        <taxon>Oxalobacteraceae</taxon>
        <taxon>Keguizhuia</taxon>
    </lineage>
</organism>
<evidence type="ECO:0000256" key="1">
    <source>
        <dbReference type="ARBA" id="ARBA00007494"/>
    </source>
</evidence>
<evidence type="ECO:0000256" key="4">
    <source>
        <dbReference type="ARBA" id="ARBA00022691"/>
    </source>
</evidence>
<dbReference type="Gene3D" id="1.10.940.10">
    <property type="entry name" value="NusB-like"/>
    <property type="match status" value="1"/>
</dbReference>